<dbReference type="EMBL" id="KZ308233">
    <property type="protein sequence ID" value="KAG8225306.1"/>
    <property type="molecule type" value="Genomic_DNA"/>
</dbReference>
<name>A0A8K0NX66_LADFU</name>
<keyword evidence="2" id="KW-1185">Reference proteome</keyword>
<dbReference type="AlphaFoldDB" id="A0A8K0NX66"/>
<organism evidence="1 2">
    <name type="scientific">Ladona fulva</name>
    <name type="common">Scarce chaser dragonfly</name>
    <name type="synonym">Libellula fulva</name>
    <dbReference type="NCBI Taxonomy" id="123851"/>
    <lineage>
        <taxon>Eukaryota</taxon>
        <taxon>Metazoa</taxon>
        <taxon>Ecdysozoa</taxon>
        <taxon>Arthropoda</taxon>
        <taxon>Hexapoda</taxon>
        <taxon>Insecta</taxon>
        <taxon>Pterygota</taxon>
        <taxon>Palaeoptera</taxon>
        <taxon>Odonata</taxon>
        <taxon>Epiprocta</taxon>
        <taxon>Anisoptera</taxon>
        <taxon>Libelluloidea</taxon>
        <taxon>Libellulidae</taxon>
        <taxon>Ladona</taxon>
    </lineage>
</organism>
<evidence type="ECO:0000313" key="1">
    <source>
        <dbReference type="EMBL" id="KAG8225306.1"/>
    </source>
</evidence>
<reference evidence="1" key="1">
    <citation type="submission" date="2013-04" db="EMBL/GenBank/DDBJ databases">
        <authorList>
            <person name="Qu J."/>
            <person name="Murali S.C."/>
            <person name="Bandaranaike D."/>
            <person name="Bellair M."/>
            <person name="Blankenburg K."/>
            <person name="Chao H."/>
            <person name="Dinh H."/>
            <person name="Doddapaneni H."/>
            <person name="Downs B."/>
            <person name="Dugan-Rocha S."/>
            <person name="Elkadiri S."/>
            <person name="Gnanaolivu R.D."/>
            <person name="Hernandez B."/>
            <person name="Javaid M."/>
            <person name="Jayaseelan J.C."/>
            <person name="Lee S."/>
            <person name="Li M."/>
            <person name="Ming W."/>
            <person name="Munidasa M."/>
            <person name="Muniz J."/>
            <person name="Nguyen L."/>
            <person name="Ongeri F."/>
            <person name="Osuji N."/>
            <person name="Pu L.-L."/>
            <person name="Puazo M."/>
            <person name="Qu C."/>
            <person name="Quiroz J."/>
            <person name="Raj R."/>
            <person name="Weissenberger G."/>
            <person name="Xin Y."/>
            <person name="Zou X."/>
            <person name="Han Y."/>
            <person name="Richards S."/>
            <person name="Worley K."/>
            <person name="Muzny D."/>
            <person name="Gibbs R."/>
        </authorList>
    </citation>
    <scope>NUCLEOTIDE SEQUENCE</scope>
    <source>
        <strain evidence="1">Sampled in the wild</strain>
    </source>
</reference>
<sequence>FFLQEEIEFDKSQEEIGISGSNSSSKDSPLICCLHCDCEGRLQAKYVRDYGSCNSRLTDEVSKKVKDALSRVDYPFSHAAGKCCKLCKHSRIRLPSEG</sequence>
<feature type="non-terminal residue" evidence="1">
    <location>
        <position position="98"/>
    </location>
</feature>
<protein>
    <submittedName>
        <fullName evidence="1">Uncharacterized protein</fullName>
    </submittedName>
</protein>
<dbReference type="Proteomes" id="UP000792457">
    <property type="component" value="Unassembled WGS sequence"/>
</dbReference>
<accession>A0A8K0NX66</accession>
<comment type="caution">
    <text evidence="1">The sequence shown here is derived from an EMBL/GenBank/DDBJ whole genome shotgun (WGS) entry which is preliminary data.</text>
</comment>
<evidence type="ECO:0000313" key="2">
    <source>
        <dbReference type="Proteomes" id="UP000792457"/>
    </source>
</evidence>
<gene>
    <name evidence="1" type="ORF">J437_LFUL001920</name>
</gene>
<reference evidence="1" key="2">
    <citation type="submission" date="2017-10" db="EMBL/GenBank/DDBJ databases">
        <title>Ladona fulva Genome sequencing and assembly.</title>
        <authorList>
            <person name="Murali S."/>
            <person name="Richards S."/>
            <person name="Bandaranaike D."/>
            <person name="Bellair M."/>
            <person name="Blankenburg K."/>
            <person name="Chao H."/>
            <person name="Dinh H."/>
            <person name="Doddapaneni H."/>
            <person name="Dugan-Rocha S."/>
            <person name="Elkadiri S."/>
            <person name="Gnanaolivu R."/>
            <person name="Hernandez B."/>
            <person name="Skinner E."/>
            <person name="Javaid M."/>
            <person name="Lee S."/>
            <person name="Li M."/>
            <person name="Ming W."/>
            <person name="Munidasa M."/>
            <person name="Muniz J."/>
            <person name="Nguyen L."/>
            <person name="Hughes D."/>
            <person name="Osuji N."/>
            <person name="Pu L.-L."/>
            <person name="Puazo M."/>
            <person name="Qu C."/>
            <person name="Quiroz J."/>
            <person name="Raj R."/>
            <person name="Weissenberger G."/>
            <person name="Xin Y."/>
            <person name="Zou X."/>
            <person name="Han Y."/>
            <person name="Worley K."/>
            <person name="Muzny D."/>
            <person name="Gibbs R."/>
        </authorList>
    </citation>
    <scope>NUCLEOTIDE SEQUENCE</scope>
    <source>
        <strain evidence="1">Sampled in the wild</strain>
    </source>
</reference>
<proteinExistence type="predicted"/>